<dbReference type="Pfam" id="PF00400">
    <property type="entry name" value="WD40"/>
    <property type="match status" value="1"/>
</dbReference>
<keyword evidence="2" id="KW-0677">Repeat</keyword>
<dbReference type="SUPFAM" id="SSF50978">
    <property type="entry name" value="WD40 repeat-like"/>
    <property type="match status" value="2"/>
</dbReference>
<evidence type="ECO:0000256" key="2">
    <source>
        <dbReference type="ARBA" id="ARBA00022737"/>
    </source>
</evidence>
<dbReference type="AlphaFoldDB" id="H9GVN0"/>
<dbReference type="eggNOG" id="ENOG502QTCV">
    <property type="taxonomic scope" value="Eukaryota"/>
</dbReference>
<dbReference type="PROSITE" id="PS00678">
    <property type="entry name" value="WD_REPEATS_1"/>
    <property type="match status" value="1"/>
</dbReference>
<keyword evidence="1 3" id="KW-0853">WD repeat</keyword>
<organism evidence="5 6">
    <name type="scientific">Anolis carolinensis</name>
    <name type="common">Green anole</name>
    <name type="synonym">American chameleon</name>
    <dbReference type="NCBI Taxonomy" id="28377"/>
    <lineage>
        <taxon>Eukaryota</taxon>
        <taxon>Metazoa</taxon>
        <taxon>Chordata</taxon>
        <taxon>Craniata</taxon>
        <taxon>Vertebrata</taxon>
        <taxon>Euteleostomi</taxon>
        <taxon>Lepidosauria</taxon>
        <taxon>Squamata</taxon>
        <taxon>Bifurcata</taxon>
        <taxon>Unidentata</taxon>
        <taxon>Episquamata</taxon>
        <taxon>Toxicofera</taxon>
        <taxon>Iguania</taxon>
        <taxon>Dactyloidae</taxon>
        <taxon>Anolis</taxon>
    </lineage>
</organism>
<dbReference type="GeneTree" id="ENSGT00530000063583"/>
<proteinExistence type="predicted"/>
<reference evidence="5" key="2">
    <citation type="submission" date="2025-08" db="UniProtKB">
        <authorList>
            <consortium name="Ensembl"/>
        </authorList>
    </citation>
    <scope>IDENTIFICATION</scope>
</reference>
<evidence type="ECO:0000313" key="6">
    <source>
        <dbReference type="Proteomes" id="UP000001646"/>
    </source>
</evidence>
<dbReference type="Gene3D" id="2.130.10.10">
    <property type="entry name" value="YVTN repeat-like/Quinoprotein amine dehydrogenase"/>
    <property type="match status" value="2"/>
</dbReference>
<keyword evidence="4" id="KW-0732">Signal</keyword>
<evidence type="ECO:0000256" key="3">
    <source>
        <dbReference type="PROSITE-ProRule" id="PRU00221"/>
    </source>
</evidence>
<dbReference type="InterPro" id="IPR036322">
    <property type="entry name" value="WD40_repeat_dom_sf"/>
</dbReference>
<dbReference type="InterPro" id="IPR015943">
    <property type="entry name" value="WD40/YVTN_repeat-like_dom_sf"/>
</dbReference>
<dbReference type="Proteomes" id="UP000001646">
    <property type="component" value="Unplaced"/>
</dbReference>
<dbReference type="Ensembl" id="ENSACAT00000025498.3">
    <property type="protein sequence ID" value="ENSACAP00000021458.3"/>
    <property type="gene ID" value="ENSACAG00000026518.3"/>
</dbReference>
<dbReference type="InterPro" id="IPR019775">
    <property type="entry name" value="WD40_repeat_CS"/>
</dbReference>
<name>H9GVN0_ANOCA</name>
<feature type="chain" id="PRO_5032692798" evidence="4">
    <location>
        <begin position="22"/>
        <end position="970"/>
    </location>
</feature>
<dbReference type="PANTHER" id="PTHR45532">
    <property type="entry name" value="WD REPEAT-CONTAINING PROTEIN 97"/>
    <property type="match status" value="1"/>
</dbReference>
<evidence type="ECO:0000313" key="5">
    <source>
        <dbReference type="Ensembl" id="ENSACAP00000021458.3"/>
    </source>
</evidence>
<evidence type="ECO:0000256" key="1">
    <source>
        <dbReference type="ARBA" id="ARBA00022574"/>
    </source>
</evidence>
<feature type="signal peptide" evidence="4">
    <location>
        <begin position="1"/>
        <end position="21"/>
    </location>
</feature>
<dbReference type="PANTHER" id="PTHR45532:SF4">
    <property type="entry name" value="WD REPEAT-CONTAINING PROTEIN 55 HOMOLOG"/>
    <property type="match status" value="1"/>
</dbReference>
<dbReference type="InterPro" id="IPR001680">
    <property type="entry name" value="WD40_rpt"/>
</dbReference>
<evidence type="ECO:0000256" key="4">
    <source>
        <dbReference type="SAM" id="SignalP"/>
    </source>
</evidence>
<protein>
    <submittedName>
        <fullName evidence="5">Uncharacterized protein</fullName>
    </submittedName>
</protein>
<sequence>MRPQVLMIVHVSHLHLLVAFCDDIHLRFFGDYTQGFQLLSEMSSPYQITSLCSNSETGELVTGAIGIVTFWSFVIEEVPSINIVQEVFIASGEFVHFLRVEPEWGALVALCENNIRVYNYKTKVQIYNFQVSQGVSLTCCTSNYAQGFLYTGDLAGDVTVWDFVKGNLVSQFKAHLSAITSIISRMSVHTLMTASLDGLLKEWNLTTCEQLRRVDTGEEVFQMQFINEQTFFLRTKYTFSIRTVNNFYQLFNKSKSILKKLVRVQCGSDKARILAATEDGVVRFLSPVTGEMLFVTWPFQLLEKALDYVYDPDEEELLVTLGTSDIYVMDTTKNPCPVKYIVRTADSIDDKVLCLAYSRLDLNGRTSSFIFSGFKSGKVRTVTQNLYRMGARRIHNGNVLALSSLSASGNLSYHSRESSYLCSYGLDDYIILSDVILKKNNILEVVPMVAISSVNCRINNLLLIPGYICVLTDQNRVRLWRQAALVHGKKNPFWKETDAMHSTSITSFDYCHTLSLLVTGGSDGSVRIWDILGQMLVEFDTTLKFSRVCFANQRGDLIVGFNMNIYFIPCISYLPSKHLGMLATRSVRDDAVECPLPFMTQGGSKGRFRACFIVRSSLVYQGERFWRGQRRRLGAISSKYQLLSRPVLGKRHAPAEPPLPPPPYRGLPPLSKIVPLHRRIPFQPGRSWPIAPDGFVPNSVIRANLFPTGTPTSLECPLIPSRDPLPMRKLVKIQLQDWDKSEVVEKARKKKADKLKRPAVEGRRRDLLSEIVTKPWLRHKPSDATLPSVFKAIINIMDNVPYSTYLLCTSALVQLSESYELPTPVQEQAFDRLIQDTNHKEVSMGNTRWGWWDVGRHRGICIRNFCTVLLFIIYLLPTSVPCSSNPEGDSGRPYNRQKMTFILCGHRRTLSCNQESKGTEQRSTGLFIQFCLHLLMPYRHYPSPISVKKVLLQPKIPPYVLNLRLLPMNS</sequence>
<dbReference type="STRING" id="28377.ENSACAP00000021458"/>
<reference evidence="5" key="1">
    <citation type="submission" date="2009-12" db="EMBL/GenBank/DDBJ databases">
        <title>The Genome Sequence of Anolis carolinensis (Green Anole Lizard).</title>
        <authorList>
            <consortium name="The Genome Sequencing Platform"/>
            <person name="Di Palma F."/>
            <person name="Alfoldi J."/>
            <person name="Heiman D."/>
            <person name="Young S."/>
            <person name="Grabherr M."/>
            <person name="Johnson J."/>
            <person name="Lander E.S."/>
            <person name="Lindblad-Toh K."/>
        </authorList>
    </citation>
    <scope>NUCLEOTIDE SEQUENCE [LARGE SCALE GENOMIC DNA]</scope>
    <source>
        <strain evidence="5">JBL SC #1</strain>
    </source>
</reference>
<dbReference type="HOGENOM" id="CLU_005505_0_0_1"/>
<feature type="repeat" description="WD" evidence="3">
    <location>
        <begin position="172"/>
        <end position="213"/>
    </location>
</feature>
<accession>H9GVN0</accession>
<dbReference type="Bgee" id="ENSACAG00000026518">
    <property type="expression patterns" value="Expressed in brain and 2 other cell types or tissues"/>
</dbReference>
<reference evidence="5" key="3">
    <citation type="submission" date="2025-09" db="UniProtKB">
        <authorList>
            <consortium name="Ensembl"/>
        </authorList>
    </citation>
    <scope>IDENTIFICATION</scope>
</reference>
<keyword evidence="6" id="KW-1185">Reference proteome</keyword>
<dbReference type="PROSITE" id="PS50082">
    <property type="entry name" value="WD_REPEATS_2"/>
    <property type="match status" value="2"/>
</dbReference>
<dbReference type="SMART" id="SM00320">
    <property type="entry name" value="WD40"/>
    <property type="match status" value="5"/>
</dbReference>
<dbReference type="PROSITE" id="PS50294">
    <property type="entry name" value="WD_REPEATS_REGION"/>
    <property type="match status" value="1"/>
</dbReference>
<feature type="repeat" description="WD" evidence="3">
    <location>
        <begin position="498"/>
        <end position="531"/>
    </location>
</feature>